<dbReference type="AlphaFoldDB" id="A0A8H4PDL7"/>
<dbReference type="EMBL" id="JAADJG010000047">
    <property type="protein sequence ID" value="KAF4456752.1"/>
    <property type="molecule type" value="Genomic_DNA"/>
</dbReference>
<comment type="caution">
    <text evidence="2">The sequence shown here is derived from an EMBL/GenBank/DDBJ whole genome shotgun (WGS) entry which is preliminary data.</text>
</comment>
<feature type="compositionally biased region" description="Low complexity" evidence="1">
    <location>
        <begin position="152"/>
        <end position="168"/>
    </location>
</feature>
<evidence type="ECO:0000313" key="3">
    <source>
        <dbReference type="Proteomes" id="UP000605986"/>
    </source>
</evidence>
<feature type="region of interest" description="Disordered" evidence="1">
    <location>
        <begin position="126"/>
        <end position="209"/>
    </location>
</feature>
<sequence length="209" mass="22684">MPSSLIFNLVSFFKVPRSKTSTALPDSGCAASSNRGSDHEVYQSLVDSSEEGCPFSNCQYVSSASAGETSTGRASSLEEAESPTWSDFSTEISQEERDPSWGLFERKHEEDFHNCTLHLKPEYAAKWPKSRRPGVSEQGGWTGEYSNPSDYGAEPSSSSPWSGQYSGPAEYGQHGALPLPTWTGEYSKSESEVGEPSQVKSSNEEAASQ</sequence>
<proteinExistence type="predicted"/>
<organism evidence="2 3">
    <name type="scientific">Fusarium austroafricanum</name>
    <dbReference type="NCBI Taxonomy" id="2364996"/>
    <lineage>
        <taxon>Eukaryota</taxon>
        <taxon>Fungi</taxon>
        <taxon>Dikarya</taxon>
        <taxon>Ascomycota</taxon>
        <taxon>Pezizomycotina</taxon>
        <taxon>Sordariomycetes</taxon>
        <taxon>Hypocreomycetidae</taxon>
        <taxon>Hypocreales</taxon>
        <taxon>Nectriaceae</taxon>
        <taxon>Fusarium</taxon>
        <taxon>Fusarium concolor species complex</taxon>
    </lineage>
</organism>
<evidence type="ECO:0000256" key="1">
    <source>
        <dbReference type="SAM" id="MobiDB-lite"/>
    </source>
</evidence>
<keyword evidence="3" id="KW-1185">Reference proteome</keyword>
<gene>
    <name evidence="2" type="ORF">F53441_1188</name>
</gene>
<feature type="region of interest" description="Disordered" evidence="1">
    <location>
        <begin position="67"/>
        <end position="101"/>
    </location>
</feature>
<feature type="compositionally biased region" description="Polar residues" evidence="1">
    <location>
        <begin position="198"/>
        <end position="209"/>
    </location>
</feature>
<name>A0A8H4PDL7_9HYPO</name>
<dbReference type="Proteomes" id="UP000605986">
    <property type="component" value="Unassembled WGS sequence"/>
</dbReference>
<feature type="compositionally biased region" description="Polar residues" evidence="1">
    <location>
        <begin position="83"/>
        <end position="92"/>
    </location>
</feature>
<protein>
    <submittedName>
        <fullName evidence="2">Uncharacterized protein</fullName>
    </submittedName>
</protein>
<evidence type="ECO:0000313" key="2">
    <source>
        <dbReference type="EMBL" id="KAF4456752.1"/>
    </source>
</evidence>
<reference evidence="2" key="1">
    <citation type="submission" date="2020-01" db="EMBL/GenBank/DDBJ databases">
        <title>Identification and distribution of gene clusters putatively required for synthesis of sphingolipid metabolism inhibitors in phylogenetically diverse species of the filamentous fungus Fusarium.</title>
        <authorList>
            <person name="Kim H.-S."/>
            <person name="Busman M."/>
            <person name="Brown D.W."/>
            <person name="Divon H."/>
            <person name="Uhlig S."/>
            <person name="Proctor R.H."/>
        </authorList>
    </citation>
    <scope>NUCLEOTIDE SEQUENCE</scope>
    <source>
        <strain evidence="2">NRRL 53441</strain>
    </source>
</reference>
<accession>A0A8H4PDL7</accession>